<accession>A0A084A8K1</accession>
<gene>
    <name evidence="7" type="primary">metAA</name>
    <name evidence="9" type="ORF">U725_02261</name>
</gene>
<evidence type="ECO:0000313" key="9">
    <source>
        <dbReference type="EMBL" id="KEY61630.1"/>
    </source>
</evidence>
<comment type="caution">
    <text evidence="9">The sequence shown here is derived from an EMBL/GenBank/DDBJ whole genome shotgun (WGS) entry which is preliminary data.</text>
</comment>
<dbReference type="PANTHER" id="PTHR20919:SF0">
    <property type="entry name" value="HOMOSERINE O-SUCCINYLTRANSFERASE"/>
    <property type="match status" value="1"/>
</dbReference>
<sequence length="319" mass="37388">MPVKVIEGLPAIDELRADNIFIMDNERAKNQNIRPLNLLVVNLMPRKLITERQILRLLSNTPLQINVDFLFMASHEFKNTKQSHLDSFYKSFSEIKDDYYDGLIITGAPVEQLEFEEVDYWSEFLEIVKWSKSHVYSSLHICWGAQAALYARYEVIKENLPQKLCGIYKSSVEQPKNPLFRGFDDFFNYPQSRYTQSNPSEIKKVPDLEVLSTSKETGFSILAKKNLREVYLFGHLEYDRETLAWEYERDREEGLKPALPKNYFPKDNDKEKPQMSWASAASLFFSNWLNYAVYQGTPYLGERLGHHCGEENYDFNQKE</sequence>
<comment type="caution">
    <text evidence="7">Lacks conserved residue(s) required for the propagation of feature annotation.</text>
</comment>
<dbReference type="GO" id="GO:0004414">
    <property type="term" value="F:homoserine O-acetyltransferase activity"/>
    <property type="evidence" value="ECO:0007669"/>
    <property type="project" value="UniProtKB-EC"/>
</dbReference>
<feature type="active site" description="Proton acceptor" evidence="7">
    <location>
        <position position="235"/>
    </location>
</feature>
<feature type="binding site" evidence="7">
    <location>
        <position position="192"/>
    </location>
    <ligand>
        <name>substrate</name>
    </ligand>
</feature>
<dbReference type="GO" id="GO:0005737">
    <property type="term" value="C:cytoplasm"/>
    <property type="evidence" value="ECO:0007669"/>
    <property type="project" value="UniProtKB-SubCell"/>
</dbReference>
<dbReference type="InterPro" id="IPR005697">
    <property type="entry name" value="HST_MetA"/>
</dbReference>
<comment type="pathway">
    <text evidence="7">Amino-acid biosynthesis; L-methionine biosynthesis via de novo pathway; O-acetyl-L-homoserine from L-homoserine: step 1/1.</text>
</comment>
<feature type="binding site" evidence="7">
    <location>
        <position position="249"/>
    </location>
    <ligand>
        <name>substrate</name>
    </ligand>
</feature>
<proteinExistence type="inferred from homology"/>
<dbReference type="InterPro" id="IPR033752">
    <property type="entry name" value="MetA_family"/>
</dbReference>
<dbReference type="RefSeq" id="WP_042748785.1">
    <property type="nucleotide sequence ID" value="NZ_AZSI01000148.1"/>
</dbReference>
<dbReference type="GO" id="GO:0008899">
    <property type="term" value="F:homoserine O-succinyltransferase activity"/>
    <property type="evidence" value="ECO:0007669"/>
    <property type="project" value="UniProtKB-UniRule"/>
</dbReference>
<dbReference type="InterPro" id="IPR029062">
    <property type="entry name" value="Class_I_gatase-like"/>
</dbReference>
<dbReference type="SUPFAM" id="SSF52317">
    <property type="entry name" value="Class I glutamine amidotransferase-like"/>
    <property type="match status" value="1"/>
</dbReference>
<feature type="active site" evidence="7">
    <location>
        <position position="237"/>
    </location>
</feature>
<keyword evidence="1 7" id="KW-0963">Cytoplasm</keyword>
<keyword evidence="5 7" id="KW-0012">Acyltransferase</keyword>
<feature type="site" description="Important for substrate specificity" evidence="7">
    <location>
        <position position="192"/>
    </location>
</feature>
<evidence type="ECO:0000256" key="2">
    <source>
        <dbReference type="ARBA" id="ARBA00022605"/>
    </source>
</evidence>
<protein>
    <recommendedName>
        <fullName evidence="7">Homoserine O-acetyltransferase</fullName>
        <shortName evidence="7">HAT</shortName>
        <ecNumber evidence="7">2.3.1.31</ecNumber>
    </recommendedName>
    <alternativeName>
        <fullName evidence="7">Homoserine transacetylase</fullName>
        <shortName evidence="7">HTA</shortName>
    </alternativeName>
</protein>
<dbReference type="EMBL" id="AZSI01000148">
    <property type="protein sequence ID" value="KEY61630.1"/>
    <property type="molecule type" value="Genomic_DNA"/>
</dbReference>
<dbReference type="PANTHER" id="PTHR20919">
    <property type="entry name" value="HOMOSERINE O-SUCCINYLTRANSFERASE"/>
    <property type="match status" value="1"/>
</dbReference>
<dbReference type="CDD" id="cd03131">
    <property type="entry name" value="GATase1_HTS"/>
    <property type="match status" value="1"/>
</dbReference>
<dbReference type="Pfam" id="PF04204">
    <property type="entry name" value="HTS"/>
    <property type="match status" value="1"/>
</dbReference>
<dbReference type="PATRIC" id="fig|1415168.3.peg.2322"/>
<evidence type="ECO:0000256" key="1">
    <source>
        <dbReference type="ARBA" id="ARBA00022490"/>
    </source>
</evidence>
<dbReference type="Gene3D" id="3.40.50.880">
    <property type="match status" value="1"/>
</dbReference>
<evidence type="ECO:0000256" key="3">
    <source>
        <dbReference type="ARBA" id="ARBA00022679"/>
    </source>
</evidence>
<dbReference type="UniPathway" id="UPA00051">
    <property type="reaction ID" value="UER00074"/>
</dbReference>
<evidence type="ECO:0000256" key="4">
    <source>
        <dbReference type="ARBA" id="ARBA00023167"/>
    </source>
</evidence>
<evidence type="ECO:0000256" key="5">
    <source>
        <dbReference type="ARBA" id="ARBA00023315"/>
    </source>
</evidence>
<dbReference type="Proteomes" id="UP000028401">
    <property type="component" value="Unassembled WGS sequence"/>
</dbReference>
<organism evidence="9 10">
    <name type="scientific">Lactococcus cremoris subsp. cremoris GE214</name>
    <dbReference type="NCBI Taxonomy" id="1415168"/>
    <lineage>
        <taxon>Bacteria</taxon>
        <taxon>Bacillati</taxon>
        <taxon>Bacillota</taxon>
        <taxon>Bacilli</taxon>
        <taxon>Lactobacillales</taxon>
        <taxon>Streptococcaceae</taxon>
        <taxon>Lactococcus</taxon>
        <taxon>Lactococcus cremoris subsp. cremoris</taxon>
    </lineage>
</organism>
<comment type="similarity">
    <text evidence="7">Belongs to the MetA family.</text>
</comment>
<evidence type="ECO:0000256" key="6">
    <source>
        <dbReference type="ARBA" id="ARBA00049043"/>
    </source>
</evidence>
<feature type="active site" description="Acyl-thioester intermediate" evidence="7 8">
    <location>
        <position position="142"/>
    </location>
</feature>
<reference evidence="9 10" key="1">
    <citation type="submission" date="2014-06" db="EMBL/GenBank/DDBJ databases">
        <title>Draft genome sequence of the putrescine producing strain Lactococcus lactis subsp cremoris GE214.</title>
        <authorList>
            <person name="Ladero V."/>
            <person name="Linares D.M."/>
            <person name="del Rio B."/>
            <person name="Mayo B."/>
            <person name="Martin M.C."/>
            <person name="Fernandez M."/>
            <person name="Alvarez M.A."/>
        </authorList>
    </citation>
    <scope>NUCLEOTIDE SEQUENCE [LARGE SCALE GENOMIC DNA]</scope>
    <source>
        <strain evidence="9 10">GE214</strain>
    </source>
</reference>
<dbReference type="HAMAP" id="MF_00295">
    <property type="entry name" value="MetA_acyltransf"/>
    <property type="match status" value="1"/>
</dbReference>
<dbReference type="EC" id="2.3.1.31" evidence="7"/>
<name>A0A084A8K1_LACLC</name>
<evidence type="ECO:0000313" key="10">
    <source>
        <dbReference type="Proteomes" id="UP000028401"/>
    </source>
</evidence>
<dbReference type="PIRSF" id="PIRSF000450">
    <property type="entry name" value="H_ser_succinyltr"/>
    <property type="match status" value="1"/>
</dbReference>
<dbReference type="GO" id="GO:0019281">
    <property type="term" value="P:L-methionine biosynthetic process from homoserine via O-succinyl-L-homoserine and cystathionine"/>
    <property type="evidence" value="ECO:0007669"/>
    <property type="project" value="InterPro"/>
</dbReference>
<comment type="subcellular location">
    <subcellularLocation>
        <location evidence="7">Cytoplasm</location>
    </subcellularLocation>
</comment>
<keyword evidence="2 7" id="KW-0028">Amino-acid biosynthesis</keyword>
<comment type="catalytic activity">
    <reaction evidence="6 7">
        <text>L-homoserine + acetyl-CoA = O-acetyl-L-homoserine + CoA</text>
        <dbReference type="Rhea" id="RHEA:13701"/>
        <dbReference type="ChEBI" id="CHEBI:57287"/>
        <dbReference type="ChEBI" id="CHEBI:57288"/>
        <dbReference type="ChEBI" id="CHEBI:57476"/>
        <dbReference type="ChEBI" id="CHEBI:57716"/>
        <dbReference type="EC" id="2.3.1.31"/>
    </reaction>
</comment>
<keyword evidence="4 7" id="KW-0486">Methionine biosynthesis</keyword>
<feature type="site" description="Important for acyl-CoA specificity" evidence="7">
    <location>
        <position position="111"/>
    </location>
</feature>
<comment type="function">
    <text evidence="7">Transfers an acetyl group from acetyl-CoA to L-homoserine, forming acetyl-L-homoserine.</text>
</comment>
<evidence type="ECO:0000256" key="8">
    <source>
        <dbReference type="PIRSR" id="PIRSR000450-1"/>
    </source>
</evidence>
<dbReference type="NCBIfam" id="TIGR01001">
    <property type="entry name" value="metA"/>
    <property type="match status" value="1"/>
</dbReference>
<keyword evidence="3 7" id="KW-0808">Transferase</keyword>
<dbReference type="AlphaFoldDB" id="A0A084A8K1"/>
<feature type="binding site" evidence="7">
    <location>
        <position position="163"/>
    </location>
    <ligand>
        <name>substrate</name>
    </ligand>
</feature>
<evidence type="ECO:0000256" key="7">
    <source>
        <dbReference type="HAMAP-Rule" id="MF_00295"/>
    </source>
</evidence>